<reference evidence="2" key="1">
    <citation type="journal article" date="2017" name="Nat. Microbiol.">
        <title>Global analysis of biosynthetic gene clusters reveals vast potential of secondary metabolite production in Penicillium species.</title>
        <authorList>
            <person name="Nielsen J.C."/>
            <person name="Grijseels S."/>
            <person name="Prigent S."/>
            <person name="Ji B."/>
            <person name="Dainat J."/>
            <person name="Nielsen K.F."/>
            <person name="Frisvad J.C."/>
            <person name="Workman M."/>
            <person name="Nielsen J."/>
        </authorList>
    </citation>
    <scope>NUCLEOTIDE SEQUENCE [LARGE SCALE GENOMIC DNA]</scope>
    <source>
        <strain evidence="2">IBT 31321</strain>
    </source>
</reference>
<protein>
    <submittedName>
        <fullName evidence="1">Uncharacterized protein</fullName>
    </submittedName>
</protein>
<comment type="caution">
    <text evidence="1">The sequence shown here is derived from an EMBL/GenBank/DDBJ whole genome shotgun (WGS) entry which is preliminary data.</text>
</comment>
<dbReference type="AlphaFoldDB" id="A0A1V6UA23"/>
<accession>A0A1V6UA23</accession>
<evidence type="ECO:0000313" key="2">
    <source>
        <dbReference type="Proteomes" id="UP000191500"/>
    </source>
</evidence>
<proteinExistence type="predicted"/>
<organism evidence="1 2">
    <name type="scientific">Penicillium coprophilum</name>
    <dbReference type="NCBI Taxonomy" id="36646"/>
    <lineage>
        <taxon>Eukaryota</taxon>
        <taxon>Fungi</taxon>
        <taxon>Dikarya</taxon>
        <taxon>Ascomycota</taxon>
        <taxon>Pezizomycotina</taxon>
        <taxon>Eurotiomycetes</taxon>
        <taxon>Eurotiomycetidae</taxon>
        <taxon>Eurotiales</taxon>
        <taxon>Aspergillaceae</taxon>
        <taxon>Penicillium</taxon>
    </lineage>
</organism>
<evidence type="ECO:0000313" key="1">
    <source>
        <dbReference type="EMBL" id="OQE34723.1"/>
    </source>
</evidence>
<gene>
    <name evidence="1" type="ORF">PENCOP_c016G07418</name>
</gene>
<sequence length="214" mass="24050">MIFNTILVHPSDPTADQVLHPRHQTVRKLSNRLHKEIVVLARGTPSSGKSFLAKALHIFLRGQEVKSIYIARFPPRLEGDPTVLRSLGKACNMCGLVAFPHETMRHIFVFLIDDAPTAYNNYELWLLLHSASQDRLKGILGASFCMFSASSTPDRGVMPHNMGSDLLEFSKSQRLSLSDRFAKGVTLFYTRKEFDLYVKCIARVEAPTTKSTKS</sequence>
<dbReference type="Proteomes" id="UP000191500">
    <property type="component" value="Unassembled WGS sequence"/>
</dbReference>
<keyword evidence="2" id="KW-1185">Reference proteome</keyword>
<dbReference type="STRING" id="36646.A0A1V6UA23"/>
<name>A0A1V6UA23_9EURO</name>
<dbReference type="EMBL" id="MDDG01000016">
    <property type="protein sequence ID" value="OQE34723.1"/>
    <property type="molecule type" value="Genomic_DNA"/>
</dbReference>